<proteinExistence type="predicted"/>
<sequence length="141" mass="15850">MDAQLKAKLEELVNADQAVCFDLKTKQWVDFPHCDFLDNDAFLPPLKQHEDGYRSAVLAVLISRPTAYGPTLSVCTGYLQVTADTDETDLVRSLEWCSADGEDVVGWMKLPVFHKGDQTTLKHDQTGDKGFYFIMSMDTVQ</sequence>
<dbReference type="RefSeq" id="WP_163146523.1">
    <property type="nucleotide sequence ID" value="NZ_CP044456.1"/>
</dbReference>
<keyword evidence="1" id="KW-0614">Plasmid</keyword>
<geneLocation type="plasmid" evidence="2">
    <name>pb18-1</name>
</geneLocation>
<dbReference type="AlphaFoldDB" id="A0A6C0Y6J4"/>
<evidence type="ECO:0000313" key="2">
    <source>
        <dbReference type="Proteomes" id="UP000503440"/>
    </source>
</evidence>
<dbReference type="EMBL" id="CP044456">
    <property type="protein sequence ID" value="QIC71864.1"/>
    <property type="molecule type" value="Genomic_DNA"/>
</dbReference>
<dbReference type="Proteomes" id="UP000503440">
    <property type="component" value="Plasmid pB18-1"/>
</dbReference>
<reference evidence="1 2" key="1">
    <citation type="submission" date="2019-09" db="EMBL/GenBank/DDBJ databases">
        <title>Non-baumannii Acinetobacter spp. carrying blaNDM-1 isolated in China.</title>
        <authorList>
            <person name="Cui C."/>
            <person name="Chen C."/>
            <person name="Sun J."/>
            <person name="Liu Y."/>
        </authorList>
    </citation>
    <scope>NUCLEOTIDE SEQUENCE [LARGE SCALE GENOMIC DNA]</scope>
    <source>
        <strain evidence="1 2">B18</strain>
        <plasmid evidence="2">pb18-1</plasmid>
    </source>
</reference>
<gene>
    <name evidence="1" type="ORF">FSC09_15860</name>
</gene>
<evidence type="ECO:0000313" key="1">
    <source>
        <dbReference type="EMBL" id="QIC71864.1"/>
    </source>
</evidence>
<protein>
    <submittedName>
        <fullName evidence="1">Uncharacterized protein</fullName>
    </submittedName>
</protein>
<organism evidence="1 2">
    <name type="scientific">Acinetobacter indicus</name>
    <dbReference type="NCBI Taxonomy" id="756892"/>
    <lineage>
        <taxon>Bacteria</taxon>
        <taxon>Pseudomonadati</taxon>
        <taxon>Pseudomonadota</taxon>
        <taxon>Gammaproteobacteria</taxon>
        <taxon>Moraxellales</taxon>
        <taxon>Moraxellaceae</taxon>
        <taxon>Acinetobacter</taxon>
    </lineage>
</organism>
<name>A0A6C0Y6J4_9GAMM</name>
<accession>A0A6C0Y6J4</accession>